<feature type="transmembrane region" description="Helical" evidence="5">
    <location>
        <begin position="38"/>
        <end position="58"/>
    </location>
</feature>
<dbReference type="RefSeq" id="WP_132125448.1">
    <property type="nucleotide sequence ID" value="NZ_SLWS01000016.1"/>
</dbReference>
<reference evidence="6 7" key="1">
    <citation type="submission" date="2019-03" db="EMBL/GenBank/DDBJ databases">
        <title>Genomic Encyclopedia of Type Strains, Phase IV (KMG-IV): sequencing the most valuable type-strain genomes for metagenomic binning, comparative biology and taxonomic classification.</title>
        <authorList>
            <person name="Goeker M."/>
        </authorList>
    </citation>
    <scope>NUCLEOTIDE SEQUENCE [LARGE SCALE GENOMIC DNA]</scope>
    <source>
        <strain evidence="6 7">DSM 45934</strain>
    </source>
</reference>
<proteinExistence type="predicted"/>
<feature type="transmembrane region" description="Helical" evidence="5">
    <location>
        <begin position="217"/>
        <end position="238"/>
    </location>
</feature>
<feature type="transmembrane region" description="Helical" evidence="5">
    <location>
        <begin position="313"/>
        <end position="332"/>
    </location>
</feature>
<feature type="transmembrane region" description="Helical" evidence="5">
    <location>
        <begin position="185"/>
        <end position="205"/>
    </location>
</feature>
<comment type="subcellular location">
    <subcellularLocation>
        <location evidence="1">Membrane</location>
        <topology evidence="1">Multi-pass membrane protein</topology>
    </subcellularLocation>
</comment>
<dbReference type="PIRSF" id="PIRSF006060">
    <property type="entry name" value="AA_transporter"/>
    <property type="match status" value="1"/>
</dbReference>
<dbReference type="PANTHER" id="PTHR42770">
    <property type="entry name" value="AMINO ACID TRANSPORTER-RELATED"/>
    <property type="match status" value="1"/>
</dbReference>
<feature type="transmembrane region" description="Helical" evidence="5">
    <location>
        <begin position="88"/>
        <end position="112"/>
    </location>
</feature>
<keyword evidence="3 5" id="KW-1133">Transmembrane helix</keyword>
<dbReference type="AlphaFoldDB" id="A0A4R2IUP8"/>
<dbReference type="Gene3D" id="1.20.1740.10">
    <property type="entry name" value="Amino acid/polyamine transporter I"/>
    <property type="match status" value="1"/>
</dbReference>
<gene>
    <name evidence="6" type="ORF">EV192_11692</name>
</gene>
<evidence type="ECO:0000313" key="7">
    <source>
        <dbReference type="Proteomes" id="UP000295680"/>
    </source>
</evidence>
<keyword evidence="4 5" id="KW-0472">Membrane</keyword>
<evidence type="ECO:0000256" key="2">
    <source>
        <dbReference type="ARBA" id="ARBA00022692"/>
    </source>
</evidence>
<dbReference type="Proteomes" id="UP000295680">
    <property type="component" value="Unassembled WGS sequence"/>
</dbReference>
<dbReference type="OrthoDB" id="5177911at2"/>
<keyword evidence="2 5" id="KW-0812">Transmembrane</keyword>
<feature type="transmembrane region" description="Helical" evidence="5">
    <location>
        <begin position="258"/>
        <end position="285"/>
    </location>
</feature>
<evidence type="ECO:0000313" key="6">
    <source>
        <dbReference type="EMBL" id="TCO48039.1"/>
    </source>
</evidence>
<dbReference type="InterPro" id="IPR050367">
    <property type="entry name" value="APC_superfamily"/>
</dbReference>
<comment type="caution">
    <text evidence="6">The sequence shown here is derived from an EMBL/GenBank/DDBJ whole genome shotgun (WGS) entry which is preliminary data.</text>
</comment>
<feature type="transmembrane region" description="Helical" evidence="5">
    <location>
        <begin position="142"/>
        <end position="165"/>
    </location>
</feature>
<sequence length="413" mass="41722">MTQAAPDRLRATAGVFPGMAAMLGAGLLVGLAPASAAAGRWLIAGIVLAFLAALCGALSTSDQSRRFAGVGGGYLYTRHQLGVLPGRMAGSVALVGRICAGAAVAGTFGVYVVPHHPVIAAIVMVAAGTVLDASGFRPSRMLVMSVVIFVVAVFAIVVVACFAIAPPPALPLPADVPGADDASGLLTAAGAMFFAFLGFEHVTSTNERVYTIHQSRVAIPVILTVTLGAGVALGVAALRQLGGGRLALSPRPLYDALIAADAASLTPLITAAAAVATSFGVLTAIGSIRRTLSAMAEFSDVPPSLANVGPRGVSVPAAVLSGIAIAGAAGLLNPPQAIEVAACLLLFYYAFTNASARLLMSGQRVWPRRSACFGLGLSVLIGMNMSVKYLVVVVMVMAVGCVSGAVSSRYARR</sequence>
<accession>A0A4R2IUP8</accession>
<dbReference type="PANTHER" id="PTHR42770:SF7">
    <property type="entry name" value="MEMBRANE PROTEIN"/>
    <property type="match status" value="1"/>
</dbReference>
<organism evidence="6 7">
    <name type="scientific">Actinocrispum wychmicini</name>
    <dbReference type="NCBI Taxonomy" id="1213861"/>
    <lineage>
        <taxon>Bacteria</taxon>
        <taxon>Bacillati</taxon>
        <taxon>Actinomycetota</taxon>
        <taxon>Actinomycetes</taxon>
        <taxon>Pseudonocardiales</taxon>
        <taxon>Pseudonocardiaceae</taxon>
        <taxon>Actinocrispum</taxon>
    </lineage>
</organism>
<keyword evidence="7" id="KW-1185">Reference proteome</keyword>
<evidence type="ECO:0000256" key="4">
    <source>
        <dbReference type="ARBA" id="ARBA00023136"/>
    </source>
</evidence>
<feature type="transmembrane region" description="Helical" evidence="5">
    <location>
        <begin position="389"/>
        <end position="411"/>
    </location>
</feature>
<feature type="transmembrane region" description="Helical" evidence="5">
    <location>
        <begin position="12"/>
        <end position="32"/>
    </location>
</feature>
<dbReference type="GO" id="GO:0016020">
    <property type="term" value="C:membrane"/>
    <property type="evidence" value="ECO:0007669"/>
    <property type="project" value="UniProtKB-SubCell"/>
</dbReference>
<name>A0A4R2IUP8_9PSEU</name>
<evidence type="ECO:0000256" key="3">
    <source>
        <dbReference type="ARBA" id="ARBA00022989"/>
    </source>
</evidence>
<evidence type="ECO:0000256" key="5">
    <source>
        <dbReference type="SAM" id="Phobius"/>
    </source>
</evidence>
<feature type="transmembrane region" description="Helical" evidence="5">
    <location>
        <begin position="118"/>
        <end position="135"/>
    </location>
</feature>
<evidence type="ECO:0000256" key="1">
    <source>
        <dbReference type="ARBA" id="ARBA00004141"/>
    </source>
</evidence>
<dbReference type="EMBL" id="SLWS01000016">
    <property type="protein sequence ID" value="TCO48039.1"/>
    <property type="molecule type" value="Genomic_DNA"/>
</dbReference>
<protein>
    <submittedName>
        <fullName evidence="6">APA family basic amino acid/polyamine antiporter</fullName>
    </submittedName>
</protein>
<feature type="transmembrane region" description="Helical" evidence="5">
    <location>
        <begin position="338"/>
        <end position="359"/>
    </location>
</feature>